<feature type="compositionally biased region" description="Basic residues" evidence="1">
    <location>
        <begin position="235"/>
        <end position="247"/>
    </location>
</feature>
<feature type="compositionally biased region" description="Basic and acidic residues" evidence="1">
    <location>
        <begin position="124"/>
        <end position="138"/>
    </location>
</feature>
<gene>
    <name evidence="2" type="ORF">AVDCRST_MAG64-2065</name>
</gene>
<feature type="compositionally biased region" description="Basic and acidic residues" evidence="1">
    <location>
        <begin position="190"/>
        <end position="209"/>
    </location>
</feature>
<feature type="compositionally biased region" description="Basic residues" evidence="1">
    <location>
        <begin position="308"/>
        <end position="318"/>
    </location>
</feature>
<name>A0A6J4NMT4_9BACT</name>
<accession>A0A6J4NMT4</accession>
<feature type="compositionally biased region" description="Basic residues" evidence="1">
    <location>
        <begin position="139"/>
        <end position="155"/>
    </location>
</feature>
<sequence length="428" mass="48715">EPTRHLTIPDFLRRPARRPCRAGARRRTRGSRAAGRRLRRDHRRLDHGAAAVLRVRRELPPDVSAEGQPPGQPVRLGRGDGPRVRVAHGERRAAVRPRRRHDLFRHERRRLLADGRRQGQAVPRRPDLGRRATEEVGHAVHRGRLAGRRRLRHVPQRPGAGRDVQQDARRAPRHRQRGRATAGRRVSRRLHADDRGHEAGQGEVREGLPRLRRRRLPPGPQRAPRHGLRVPQGARVRRRPRHGHGQPRRQQGGSRGRAPGAVVRRRRGRGGEQPLPVLLLRRPEEPVQHERHHRVLPVQRGPQPLPPGRRRRARRQDRGRHLGQPVQDVSRRATREGHQPRRRVPDGQPVRGGVPDRRAEGGRAAKHGGAAGQEPDAQPAAVRPLRPGRSRGVRPRREETRRHRPSRARRLRGGGGASEARDQDRGEV</sequence>
<feature type="compositionally biased region" description="Basic and acidic residues" evidence="1">
    <location>
        <begin position="354"/>
        <end position="363"/>
    </location>
</feature>
<feature type="compositionally biased region" description="Basic and acidic residues" evidence="1">
    <location>
        <begin position="329"/>
        <end position="345"/>
    </location>
</feature>
<feature type="region of interest" description="Disordered" evidence="1">
    <location>
        <begin position="59"/>
        <end position="83"/>
    </location>
</feature>
<proteinExistence type="predicted"/>
<feature type="region of interest" description="Disordered" evidence="1">
    <location>
        <begin position="107"/>
        <end position="428"/>
    </location>
</feature>
<feature type="compositionally biased region" description="Basic and acidic residues" evidence="1">
    <location>
        <begin position="419"/>
        <end position="428"/>
    </location>
</feature>
<protein>
    <submittedName>
        <fullName evidence="2">Uncharacterized protein</fullName>
    </submittedName>
</protein>
<feature type="non-terminal residue" evidence="2">
    <location>
        <position position="428"/>
    </location>
</feature>
<evidence type="ECO:0000256" key="1">
    <source>
        <dbReference type="SAM" id="MobiDB-lite"/>
    </source>
</evidence>
<feature type="non-terminal residue" evidence="2">
    <location>
        <position position="1"/>
    </location>
</feature>
<feature type="compositionally biased region" description="Basic residues" evidence="1">
    <location>
        <begin position="402"/>
        <end position="412"/>
    </location>
</feature>
<feature type="compositionally biased region" description="Low complexity" evidence="1">
    <location>
        <begin position="248"/>
        <end position="262"/>
    </location>
</feature>
<organism evidence="2">
    <name type="scientific">uncultured Phycisphaerae bacterium</name>
    <dbReference type="NCBI Taxonomy" id="904963"/>
    <lineage>
        <taxon>Bacteria</taxon>
        <taxon>Pseudomonadati</taxon>
        <taxon>Planctomycetota</taxon>
        <taxon>Phycisphaerae</taxon>
        <taxon>environmental samples</taxon>
    </lineage>
</organism>
<dbReference type="EMBL" id="CADCUQ010000284">
    <property type="protein sequence ID" value="CAA9392044.1"/>
    <property type="molecule type" value="Genomic_DNA"/>
</dbReference>
<evidence type="ECO:0000313" key="2">
    <source>
        <dbReference type="EMBL" id="CAA9392044.1"/>
    </source>
</evidence>
<reference evidence="2" key="1">
    <citation type="submission" date="2020-02" db="EMBL/GenBank/DDBJ databases">
        <authorList>
            <person name="Meier V. D."/>
        </authorList>
    </citation>
    <scope>NUCLEOTIDE SEQUENCE</scope>
    <source>
        <strain evidence="2">AVDCRST_MAG64</strain>
    </source>
</reference>
<dbReference type="AlphaFoldDB" id="A0A6J4NMT4"/>